<dbReference type="Proteomes" id="UP000033956">
    <property type="component" value="Unassembled WGS sequence"/>
</dbReference>
<reference evidence="1 2" key="1">
    <citation type="submission" date="2015-02" db="EMBL/GenBank/DDBJ databases">
        <title>Draft genome sequences of ten Microbacterium spp. with emphasis on heavy metal contaminated environments.</title>
        <authorList>
            <person name="Corretto E."/>
        </authorList>
    </citation>
    <scope>NUCLEOTIDE SEQUENCE [LARGE SCALE GENOMIC DNA]</scope>
    <source>
        <strain evidence="1 2">DSM 12510</strain>
    </source>
</reference>
<dbReference type="EMBL" id="JYIZ01000057">
    <property type="protein sequence ID" value="KJL37494.1"/>
    <property type="molecule type" value="Genomic_DNA"/>
</dbReference>
<accession>A0A0M2H220</accession>
<dbReference type="OrthoDB" id="906600at2"/>
<keyword evidence="2" id="KW-1185">Reference proteome</keyword>
<protein>
    <submittedName>
        <fullName evidence="1">Uncharacterized protein</fullName>
    </submittedName>
</protein>
<organism evidence="1 2">
    <name type="scientific">Microbacterium terrae</name>
    <dbReference type="NCBI Taxonomy" id="69369"/>
    <lineage>
        <taxon>Bacteria</taxon>
        <taxon>Bacillati</taxon>
        <taxon>Actinomycetota</taxon>
        <taxon>Actinomycetes</taxon>
        <taxon>Micrococcales</taxon>
        <taxon>Microbacteriaceae</taxon>
        <taxon>Microbacterium</taxon>
    </lineage>
</organism>
<dbReference type="STRING" id="92835.RS81_03251"/>
<dbReference type="RefSeq" id="WP_052682629.1">
    <property type="nucleotide sequence ID" value="NZ_BAAAUP010000002.1"/>
</dbReference>
<sequence length="651" mass="70072">MTSVDDAGASSASPTDAALEQRAAAAAALGAAREPQYDQPVIDSETDVIEPVLLRRVEGHFEGTDVRFVISLPPREAWEGRFFQYLYPLQTEEALAPDIAFGASSGGYTVQATGRSGIRHEAAAAEFSRRVAADYYGVEPQSIAGYIYGGSGGSMQVIGAMEGAAGVWQGAVPFVMALPVSVPNNILAGVFGGLVFGDRLEALRDAVRPGADRAPEAVLEAWQSEVFDELTAFGIPPRSWEGFEPMSGLGLFHALGGAVKAIDADHVVDFWTTPGYLGVEDSPLGDLFRRLRVHVRVQVADVVRDESGAVAAVMLEDIPSRLGATAFDLSLIAGDEVDSTLLVGGMLRGDRVVLPVPVDGARWPQGPLQVEIDNSWFLALSAYYRYQVPSDPTYLGWTAYRDDLGEPQGPQRPIEVGPMFAAGTTGGAEYSGAFAGKIILVQNLVDGGALPWHAEWYRRRAEQSGRADDLRIWFTDNAEHLNGPRVEAELKRIVHYDPMYYQALRDVVDWVERGIEPPETSSYIYADGQVTLPDTAADRLGIQPYVALSASGRSLAVGDSVVLSTVAAVAPGGGEIVRAQWNVDGSSEWLDAPGFAQSAATRFDLEWTFDAPGTYFPVVRIASHRTGDANDPFGAIPNLARVRIDVTDRER</sequence>
<comment type="caution">
    <text evidence="1">The sequence shown here is derived from an EMBL/GenBank/DDBJ whole genome shotgun (WGS) entry which is preliminary data.</text>
</comment>
<name>A0A0M2H220_9MICO</name>
<proteinExistence type="predicted"/>
<gene>
    <name evidence="1" type="ORF">RS81_03251</name>
</gene>
<dbReference type="PATRIC" id="fig|92835.4.peg.3281"/>
<dbReference type="AlphaFoldDB" id="A0A0M2H220"/>
<evidence type="ECO:0000313" key="1">
    <source>
        <dbReference type="EMBL" id="KJL37494.1"/>
    </source>
</evidence>
<evidence type="ECO:0000313" key="2">
    <source>
        <dbReference type="Proteomes" id="UP000033956"/>
    </source>
</evidence>